<gene>
    <name evidence="1" type="ORF">GN244_ATG10189</name>
</gene>
<comment type="caution">
    <text evidence="1">The sequence shown here is derived from an EMBL/GenBank/DDBJ whole genome shotgun (WGS) entry which is preliminary data.</text>
</comment>
<reference evidence="1" key="1">
    <citation type="submission" date="2020-04" db="EMBL/GenBank/DDBJ databases">
        <title>Hybrid Assembly of Korean Phytophthora infestans isolates.</title>
        <authorList>
            <person name="Prokchorchik M."/>
            <person name="Lee Y."/>
            <person name="Seo J."/>
            <person name="Cho J.-H."/>
            <person name="Park Y.-E."/>
            <person name="Jang D.-C."/>
            <person name="Im J.-S."/>
            <person name="Choi J.-G."/>
            <person name="Park H.-J."/>
            <person name="Lee G.-B."/>
            <person name="Lee Y.-G."/>
            <person name="Hong S.-Y."/>
            <person name="Cho K."/>
            <person name="Sohn K.H."/>
        </authorList>
    </citation>
    <scope>NUCLEOTIDE SEQUENCE</scope>
    <source>
        <strain evidence="1">KR_1_A1</strain>
    </source>
</reference>
<evidence type="ECO:0000313" key="1">
    <source>
        <dbReference type="EMBL" id="KAF4037743.1"/>
    </source>
</evidence>
<accession>A0A833WCZ8</accession>
<keyword evidence="2" id="KW-1185">Reference proteome</keyword>
<dbReference type="AlphaFoldDB" id="A0A833WCZ8"/>
<protein>
    <submittedName>
        <fullName evidence="1">Uncharacterized protein</fullName>
    </submittedName>
</protein>
<proteinExistence type="predicted"/>
<organism evidence="1 2">
    <name type="scientific">Phytophthora infestans</name>
    <name type="common">Potato late blight agent</name>
    <name type="synonym">Botrytis infestans</name>
    <dbReference type="NCBI Taxonomy" id="4787"/>
    <lineage>
        <taxon>Eukaryota</taxon>
        <taxon>Sar</taxon>
        <taxon>Stramenopiles</taxon>
        <taxon>Oomycota</taxon>
        <taxon>Peronosporomycetes</taxon>
        <taxon>Peronosporales</taxon>
        <taxon>Peronosporaceae</taxon>
        <taxon>Phytophthora</taxon>
    </lineage>
</organism>
<sequence length="69" mass="7729">MKTGSQLVVLKRQFFSTNSSAISNYRTFALLMTRSMDSQATIRPLTSAVHVQPSIPWRTMATSHETGRV</sequence>
<dbReference type="Proteomes" id="UP000602510">
    <property type="component" value="Unassembled WGS sequence"/>
</dbReference>
<evidence type="ECO:0000313" key="2">
    <source>
        <dbReference type="Proteomes" id="UP000602510"/>
    </source>
</evidence>
<name>A0A833WCZ8_PHYIN</name>
<dbReference type="EMBL" id="WSZM01000234">
    <property type="protein sequence ID" value="KAF4037743.1"/>
    <property type="molecule type" value="Genomic_DNA"/>
</dbReference>